<gene>
    <name evidence="3" type="ORF">NW766_000944</name>
</gene>
<feature type="transmembrane region" description="Helical" evidence="2">
    <location>
        <begin position="138"/>
        <end position="161"/>
    </location>
</feature>
<keyword evidence="2" id="KW-0812">Transmembrane</keyword>
<protein>
    <submittedName>
        <fullName evidence="3">Uncharacterized protein</fullName>
    </submittedName>
</protein>
<feature type="transmembrane region" description="Helical" evidence="2">
    <location>
        <begin position="555"/>
        <end position="583"/>
    </location>
</feature>
<evidence type="ECO:0000256" key="1">
    <source>
        <dbReference type="SAM" id="MobiDB-lite"/>
    </source>
</evidence>
<dbReference type="Proteomes" id="UP001152130">
    <property type="component" value="Unassembled WGS sequence"/>
</dbReference>
<proteinExistence type="predicted"/>
<dbReference type="OrthoDB" id="3692311at2759"/>
<feature type="region of interest" description="Disordered" evidence="1">
    <location>
        <begin position="1"/>
        <end position="31"/>
    </location>
</feature>
<accession>A0A9W8Q130</accession>
<keyword evidence="2" id="KW-0472">Membrane</keyword>
<organism evidence="3 4">
    <name type="scientific">Fusarium irregulare</name>
    <dbReference type="NCBI Taxonomy" id="2494466"/>
    <lineage>
        <taxon>Eukaryota</taxon>
        <taxon>Fungi</taxon>
        <taxon>Dikarya</taxon>
        <taxon>Ascomycota</taxon>
        <taxon>Pezizomycotina</taxon>
        <taxon>Sordariomycetes</taxon>
        <taxon>Hypocreomycetidae</taxon>
        <taxon>Hypocreales</taxon>
        <taxon>Nectriaceae</taxon>
        <taxon>Fusarium</taxon>
        <taxon>Fusarium incarnatum-equiseti species complex</taxon>
    </lineage>
</organism>
<reference evidence="3" key="1">
    <citation type="submission" date="2022-10" db="EMBL/GenBank/DDBJ databases">
        <title>Fusarium specimens isolated from Avocado Roots.</title>
        <authorList>
            <person name="Stajich J."/>
            <person name="Roper C."/>
            <person name="Heimlech-Rivalta G."/>
        </authorList>
    </citation>
    <scope>NUCLEOTIDE SEQUENCE</scope>
    <source>
        <strain evidence="3">CF00143</strain>
    </source>
</reference>
<keyword evidence="4" id="KW-1185">Reference proteome</keyword>
<sequence length="654" mass="72115">MPQTSEPSYLLADFPSADNQPHATDLKDPRTTSLSVDNADALELPQSHTVRNGERGFKRKFMPGRFLADCTATIVPIALVIASAFPIVFASVVGRMVFEAARWKLEKGATLGLLEQLIGSRTVGSTFTTQIGLGRFNLLGLVLLLLWAFSPLGSQAALGALDSKLEPVNSTSNVLYFSTDAENQLASDLPISPQSSLDDSRAMGHIKNMFAALFLTSEERKTDPMDLWGNVKIPNLNIQDDQWHNVPSHSSPDSFSALLGLPVTNVTKGNVTFSLESSYLHLACWNLTRTNRSLDIWPSFNWTDPDLYGGYNPKPNGTWHGRNDSQLQSAWSMAVDRFVGPDWSVQKNLSARLDWVTAQNFYGRPSLFINETDLIVKPSRLLFLSEFRDGPNAASERFKAHCNVLQRYVESRVHCSRVDTSAPQNCSVIAQRLSQKQHATENITMLSWERVWSRVSSLPGLMGGARNYADITMRYINNPRLNAISGETVKADGGLLNSTIPEQFGRRLAQVLNSYLLVGQVYNTAMQGDSNFNSKYNVTTPAEVGNLVEVYNVHWSWVSLFLMASLILLASGIVSIAFAHLAIGPETLGYASAVVRDSKYINLPAEAGKKEAFEVVKMMGQKRLRYGYVDLVAEDGQPLVGVGLESETGDIHKS</sequence>
<evidence type="ECO:0000256" key="2">
    <source>
        <dbReference type="SAM" id="Phobius"/>
    </source>
</evidence>
<keyword evidence="2" id="KW-1133">Transmembrane helix</keyword>
<evidence type="ECO:0000313" key="3">
    <source>
        <dbReference type="EMBL" id="KAJ4024704.1"/>
    </source>
</evidence>
<feature type="transmembrane region" description="Helical" evidence="2">
    <location>
        <begin position="74"/>
        <end position="98"/>
    </location>
</feature>
<dbReference type="EMBL" id="JAPDHF010000001">
    <property type="protein sequence ID" value="KAJ4024704.1"/>
    <property type="molecule type" value="Genomic_DNA"/>
</dbReference>
<evidence type="ECO:0000313" key="4">
    <source>
        <dbReference type="Proteomes" id="UP001152130"/>
    </source>
</evidence>
<comment type="caution">
    <text evidence="3">The sequence shown here is derived from an EMBL/GenBank/DDBJ whole genome shotgun (WGS) entry which is preliminary data.</text>
</comment>
<name>A0A9W8Q130_9HYPO</name>
<dbReference type="AlphaFoldDB" id="A0A9W8Q130"/>